<feature type="transmembrane region" description="Helical" evidence="2">
    <location>
        <begin position="116"/>
        <end position="137"/>
    </location>
</feature>
<comment type="caution">
    <text evidence="4">The sequence shown here is derived from an EMBL/GenBank/DDBJ whole genome shotgun (WGS) entry which is preliminary data.</text>
</comment>
<dbReference type="Gene3D" id="3.40.50.720">
    <property type="entry name" value="NAD(P)-binding Rossmann-like Domain"/>
    <property type="match status" value="2"/>
</dbReference>
<accession>A0ABU3YBD3</accession>
<keyword evidence="2" id="KW-1133">Transmembrane helix</keyword>
<evidence type="ECO:0000256" key="2">
    <source>
        <dbReference type="SAM" id="Phobius"/>
    </source>
</evidence>
<feature type="domain" description="Polysaccharide biosynthesis protein CapD-like" evidence="3">
    <location>
        <begin position="290"/>
        <end position="580"/>
    </location>
</feature>
<proteinExistence type="inferred from homology"/>
<evidence type="ECO:0000259" key="3">
    <source>
        <dbReference type="Pfam" id="PF02719"/>
    </source>
</evidence>
<dbReference type="PANTHER" id="PTHR43318:SF1">
    <property type="entry name" value="POLYSACCHARIDE BIOSYNTHESIS PROTEIN EPSC-RELATED"/>
    <property type="match status" value="1"/>
</dbReference>
<evidence type="ECO:0000256" key="1">
    <source>
        <dbReference type="ARBA" id="ARBA00007430"/>
    </source>
</evidence>
<name>A0ABU3YBD3_9SPHN</name>
<evidence type="ECO:0000313" key="4">
    <source>
        <dbReference type="EMBL" id="MDV3458452.1"/>
    </source>
</evidence>
<keyword evidence="2" id="KW-0472">Membrane</keyword>
<dbReference type="Proteomes" id="UP001273531">
    <property type="component" value="Unassembled WGS sequence"/>
</dbReference>
<keyword evidence="5" id="KW-1185">Reference proteome</keyword>
<feature type="transmembrane region" description="Helical" evidence="2">
    <location>
        <begin position="51"/>
        <end position="71"/>
    </location>
</feature>
<gene>
    <name evidence="4" type="ORF">RZN05_15750</name>
</gene>
<dbReference type="InterPro" id="IPR003869">
    <property type="entry name" value="Polysac_CapD-like"/>
</dbReference>
<dbReference type="EMBL" id="JAWJEJ010000001">
    <property type="protein sequence ID" value="MDV3458452.1"/>
    <property type="molecule type" value="Genomic_DNA"/>
</dbReference>
<feature type="transmembrane region" description="Helical" evidence="2">
    <location>
        <begin position="83"/>
        <end position="104"/>
    </location>
</feature>
<dbReference type="InterPro" id="IPR036291">
    <property type="entry name" value="NAD(P)-bd_dom_sf"/>
</dbReference>
<evidence type="ECO:0000313" key="5">
    <source>
        <dbReference type="Proteomes" id="UP001273531"/>
    </source>
</evidence>
<reference evidence="4 5" key="1">
    <citation type="submission" date="2023-10" db="EMBL/GenBank/DDBJ databases">
        <title>Sphingomonas sp. HF-S4 16S ribosomal RNA gene Genome sequencing and assembly.</title>
        <authorList>
            <person name="Lee H."/>
        </authorList>
    </citation>
    <scope>NUCLEOTIDE SEQUENCE [LARGE SCALE GENOMIC DNA]</scope>
    <source>
        <strain evidence="4 5">HF-S4</strain>
    </source>
</reference>
<dbReference type="InterPro" id="IPR051203">
    <property type="entry name" value="Polysaccharide_Synthase-Rel"/>
</dbReference>
<keyword evidence="2" id="KW-0812">Transmembrane</keyword>
<organism evidence="4 5">
    <name type="scientific">Sphingomonas agrestis</name>
    <dbReference type="NCBI Taxonomy" id="3080540"/>
    <lineage>
        <taxon>Bacteria</taxon>
        <taxon>Pseudomonadati</taxon>
        <taxon>Pseudomonadota</taxon>
        <taxon>Alphaproteobacteria</taxon>
        <taxon>Sphingomonadales</taxon>
        <taxon>Sphingomonadaceae</taxon>
        <taxon>Sphingomonas</taxon>
    </lineage>
</organism>
<comment type="similarity">
    <text evidence="1">Belongs to the polysaccharide synthase family.</text>
</comment>
<dbReference type="PANTHER" id="PTHR43318">
    <property type="entry name" value="UDP-N-ACETYLGLUCOSAMINE 4,6-DEHYDRATASE"/>
    <property type="match status" value="1"/>
</dbReference>
<dbReference type="SUPFAM" id="SSF51735">
    <property type="entry name" value="NAD(P)-binding Rossmann-fold domains"/>
    <property type="match status" value="2"/>
</dbReference>
<feature type="transmembrane region" description="Helical" evidence="2">
    <location>
        <begin position="19"/>
        <end position="39"/>
    </location>
</feature>
<dbReference type="CDD" id="cd05237">
    <property type="entry name" value="UDP_invert_4-6DH_SDR_e"/>
    <property type="match status" value="1"/>
</dbReference>
<sequence>MVESIVTPLLALPRVLKRVISIVVDTAFCTLAVWLAYYLRLGEFVTLAGRPTVAVIASVCLAIPMFVVFGLYRAVLRYAGQGIIWATIGACASYGIVYASIFSMYGVESIPRTVGIIQPLLLFALVFLSRTGASYWLGGAYRKLSRPAPSDRTLIYGAGMSGQQLAAAITDAGSMKVVGFLDDNRSLHGRTVGGVRVYDPCALDTILTRFDIHHVLLAIPSASRKRRNDIIAELREAQVEVRTLPGVLDLANGTVKIDDLRPLSIDDLLSREPVPPESERLSRKVSGQVVLVTGAGGSIGSELTRQVMALNPSRLLLIETSEYALYSIHRELEDLNSAGCELVPLLGSVTDRERMAEIFRTWRPQQVYHAAAFKHVPLVEHNIVEGVRNNALGTLVVAQLALEYGVDNFVLVSTDKAVRPSNTMGASKRLAELILQGLASTGPQTCFSMVRFGNVLGSSGSVVPLFREQIRNGGPVTITHVEMTRYFMTIPEAAQLVMQAGAMAQGGEVFVLDMGEPVRILDLARNMIELSGLTVSDAEGGGGDIQIRAIGLRPGEKLYEELLIGNDPQPTEHPRIMMATEKCMSWPVLQEHLDSMSGHIAAHDVVEIRRLLLQLVEEFTPSDGLVDWIHLAADLRQGKE</sequence>
<dbReference type="RefSeq" id="WP_317227518.1">
    <property type="nucleotide sequence ID" value="NZ_JAWJEJ010000001.1"/>
</dbReference>
<protein>
    <submittedName>
        <fullName evidence="4">Nucleoside-diphosphate sugar epimerase/dehydratase</fullName>
    </submittedName>
</protein>
<dbReference type="Pfam" id="PF02719">
    <property type="entry name" value="Polysacc_synt_2"/>
    <property type="match status" value="1"/>
</dbReference>